<keyword evidence="5" id="KW-1185">Reference proteome</keyword>
<evidence type="ECO:0000256" key="2">
    <source>
        <dbReference type="ARBA" id="ARBA00023043"/>
    </source>
</evidence>
<keyword evidence="1" id="KW-0677">Repeat</keyword>
<evidence type="ECO:0000256" key="3">
    <source>
        <dbReference type="PROSITE-ProRule" id="PRU00023"/>
    </source>
</evidence>
<proteinExistence type="predicted"/>
<dbReference type="PROSITE" id="PS50297">
    <property type="entry name" value="ANK_REP_REGION"/>
    <property type="match status" value="2"/>
</dbReference>
<dbReference type="PRINTS" id="PR01415">
    <property type="entry name" value="ANKYRIN"/>
</dbReference>
<dbReference type="EMBL" id="JBICBT010001365">
    <property type="protein sequence ID" value="KAL3071172.1"/>
    <property type="molecule type" value="Genomic_DNA"/>
</dbReference>
<dbReference type="SUPFAM" id="SSF48403">
    <property type="entry name" value="Ankyrin repeat"/>
    <property type="match status" value="1"/>
</dbReference>
<organism evidence="4 5">
    <name type="scientific">Heterodera trifolii</name>
    <dbReference type="NCBI Taxonomy" id="157864"/>
    <lineage>
        <taxon>Eukaryota</taxon>
        <taxon>Metazoa</taxon>
        <taxon>Ecdysozoa</taxon>
        <taxon>Nematoda</taxon>
        <taxon>Chromadorea</taxon>
        <taxon>Rhabditida</taxon>
        <taxon>Tylenchina</taxon>
        <taxon>Tylenchomorpha</taxon>
        <taxon>Tylenchoidea</taxon>
        <taxon>Heteroderidae</taxon>
        <taxon>Heteroderinae</taxon>
        <taxon>Heterodera</taxon>
    </lineage>
</organism>
<protein>
    <recommendedName>
        <fullName evidence="6">Ankyrin repeat protein</fullName>
    </recommendedName>
</protein>
<evidence type="ECO:0000313" key="4">
    <source>
        <dbReference type="EMBL" id="KAL3071172.1"/>
    </source>
</evidence>
<dbReference type="Proteomes" id="UP001620626">
    <property type="component" value="Unassembled WGS sequence"/>
</dbReference>
<reference evidence="4 5" key="1">
    <citation type="submission" date="2024-10" db="EMBL/GenBank/DDBJ databases">
        <authorList>
            <person name="Kim D."/>
        </authorList>
    </citation>
    <scope>NUCLEOTIDE SEQUENCE [LARGE SCALE GENOMIC DNA]</scope>
    <source>
        <strain evidence="4">BH-2024</strain>
    </source>
</reference>
<comment type="caution">
    <text evidence="4">The sequence shown here is derived from an EMBL/GenBank/DDBJ whole genome shotgun (WGS) entry which is preliminary data.</text>
</comment>
<keyword evidence="2 3" id="KW-0040">ANK repeat</keyword>
<evidence type="ECO:0008006" key="6">
    <source>
        <dbReference type="Google" id="ProtNLM"/>
    </source>
</evidence>
<dbReference type="SMART" id="SM00248">
    <property type="entry name" value="ANK"/>
    <property type="match status" value="2"/>
</dbReference>
<gene>
    <name evidence="4" type="ORF">niasHT_038442</name>
</gene>
<dbReference type="InterPro" id="IPR036770">
    <property type="entry name" value="Ankyrin_rpt-contain_sf"/>
</dbReference>
<accession>A0ABD2HX03</accession>
<sequence>MELIEACRVGNIDMVQSLVLQQGANIQDGDIHGLTPLMHAAGFGHTIVVQFLLARGAHLERRDAEGLTSLAHAVLSKHVDVIRLLVESGADVGVFDNETLRSPLTIAINEQDNYEIEIGQSAI</sequence>
<dbReference type="PANTHER" id="PTHR24171">
    <property type="entry name" value="ANKYRIN REPEAT DOMAIN-CONTAINING PROTEIN 39-RELATED"/>
    <property type="match status" value="1"/>
</dbReference>
<name>A0ABD2HX03_9BILA</name>
<dbReference type="Pfam" id="PF12796">
    <property type="entry name" value="Ank_2"/>
    <property type="match status" value="1"/>
</dbReference>
<dbReference type="AlphaFoldDB" id="A0ABD2HX03"/>
<feature type="repeat" description="ANK" evidence="3">
    <location>
        <begin position="65"/>
        <end position="97"/>
    </location>
</feature>
<dbReference type="Gene3D" id="1.25.40.20">
    <property type="entry name" value="Ankyrin repeat-containing domain"/>
    <property type="match status" value="1"/>
</dbReference>
<evidence type="ECO:0000256" key="1">
    <source>
        <dbReference type="ARBA" id="ARBA00022737"/>
    </source>
</evidence>
<feature type="repeat" description="ANK" evidence="3">
    <location>
        <begin position="32"/>
        <end position="64"/>
    </location>
</feature>
<dbReference type="PROSITE" id="PS50088">
    <property type="entry name" value="ANK_REPEAT"/>
    <property type="match status" value="2"/>
</dbReference>
<evidence type="ECO:0000313" key="5">
    <source>
        <dbReference type="Proteomes" id="UP001620626"/>
    </source>
</evidence>
<dbReference type="InterPro" id="IPR002110">
    <property type="entry name" value="Ankyrin_rpt"/>
</dbReference>